<comment type="caution">
    <text evidence="1">The sequence shown here is derived from an EMBL/GenBank/DDBJ whole genome shotgun (WGS) entry which is preliminary data.</text>
</comment>
<proteinExistence type="predicted"/>
<evidence type="ECO:0000313" key="2">
    <source>
        <dbReference type="Proteomes" id="UP001595859"/>
    </source>
</evidence>
<keyword evidence="2" id="KW-1185">Reference proteome</keyword>
<dbReference type="RefSeq" id="WP_378062405.1">
    <property type="nucleotide sequence ID" value="NZ_JBHSIS010000031.1"/>
</dbReference>
<name>A0ABV9SFV6_9PSEU</name>
<evidence type="ECO:0000313" key="1">
    <source>
        <dbReference type="EMBL" id="MFC4859382.1"/>
    </source>
</evidence>
<organism evidence="1 2">
    <name type="scientific">Actinophytocola glycyrrhizae</name>
    <dbReference type="NCBI Taxonomy" id="2044873"/>
    <lineage>
        <taxon>Bacteria</taxon>
        <taxon>Bacillati</taxon>
        <taxon>Actinomycetota</taxon>
        <taxon>Actinomycetes</taxon>
        <taxon>Pseudonocardiales</taxon>
        <taxon>Pseudonocardiaceae</taxon>
    </lineage>
</organism>
<dbReference type="EMBL" id="JBHSIS010000031">
    <property type="protein sequence ID" value="MFC4859382.1"/>
    <property type="molecule type" value="Genomic_DNA"/>
</dbReference>
<gene>
    <name evidence="1" type="ORF">ACFPCV_38305</name>
</gene>
<accession>A0ABV9SFV6</accession>
<protein>
    <submittedName>
        <fullName evidence="1">Uncharacterized protein</fullName>
    </submittedName>
</protein>
<dbReference type="Proteomes" id="UP001595859">
    <property type="component" value="Unassembled WGS sequence"/>
</dbReference>
<sequence length="746" mass="81900">MVVGEYFPDAVGHFRAAVRLKAALADEWQALLDAGLVEARADVDDDGAGRLVAVAHWPEGAREILTGLYSDLVDELWACLDSLIAESVQMFSVRQRLRDPERPRFFPMSDSQEGFAELLEESCVDGLLRTQYRVVVDAQPFWGSHENPNVRSVRSALARLLEWRTALDDDAKVGAWVTPVEPQVSVDGPTEVQSVELAAPGEVVDEREVARFRLVGYESGVEVIGGAGSFVDLGFAEGFEPADVEDTFEHRTNLVLDAVARLVAMFANLAGEVPGARRLPTSPEHSATWTDASVVERFWSSAELRELAESDFGVGVVIDSEHTTLLVTTEQGVFGRIIPAATPLNRFSSRGTAAERAAQNAAATWGLPDFVMVPMVEAKGRGVREISDGLIVVGDQGLVVQVKSRDSEPQEPAKEVRWVTKKIAEAGRQVDGTVRRVASKATAMVNGRGRTIEIAGPELNWTGVVIIDHPEIPEDLPAPDMGTRTPTVALTRRDWEFLFHQLRSSRAVIDYLVRVAATGAHLGHEPERYYELAAADARAEPGPVDPTISLRGTRVSAPLLPAAPAGSDDDEAHGMVRIMCEDIANSEIDAAEESHRLQVLAAVDQLPVTQRTELGRLLLNNLDIARNVDDDREVRWQFRIYQFPSPAPQLGFGVCSRLDEATRAGFRAWLLLRHHERGTHGGDLDTLTSVGVLLTPRHDGYRDWDTTMYGITCDPELTEDELQQYRELWNRSPEADAVDGRASGVE</sequence>
<reference evidence="2" key="1">
    <citation type="journal article" date="2019" name="Int. J. Syst. Evol. Microbiol.">
        <title>The Global Catalogue of Microorganisms (GCM) 10K type strain sequencing project: providing services to taxonomists for standard genome sequencing and annotation.</title>
        <authorList>
            <consortium name="The Broad Institute Genomics Platform"/>
            <consortium name="The Broad Institute Genome Sequencing Center for Infectious Disease"/>
            <person name="Wu L."/>
            <person name="Ma J."/>
        </authorList>
    </citation>
    <scope>NUCLEOTIDE SEQUENCE [LARGE SCALE GENOMIC DNA]</scope>
    <source>
        <strain evidence="2">ZS-22-S1</strain>
    </source>
</reference>